<comment type="subcellular location">
    <subcellularLocation>
        <location evidence="1">Secreted</location>
        <location evidence="1">Cell wall</location>
    </subcellularLocation>
</comment>
<sequence>MCANSYSFFPNISSIPASFIAKASSWDAFSALHGCRRGMKSQGLASLKKYFQLFGYINTSSDEFDEFLESTLKNYQLNFNLNQTGELDTPTLKQIFLPCYGNADIVNDTSTMHSGKSSNTYNIIYAFALEKQLSDLVRGIFMKAFERWSELWSGGRQRYNCGTTIGTTTPLEGPSKSPLELEVKGTIKALSDPTQLPNKEWEWVTVNYVNYFTLSGGGVFDGMGEQAWKTNDCHVNTKCAKLPINLSFNFINNSIIQDITTKDSKNFHSNCISSNNVTFLRYKVSAPHDSPNTDGLHIARNIGITILDAVIQTGDDCISMGDQMTDVMIKNVKCGPGHGISIGSMGKNIEEKDVSRITIQNCTFDNTANGVRIKTWPSAPATLTISDLNFLDLTMINASNPVIIDQQYCPWNLCSLDKPSSIQISKVKIHNVKGTSSTQDVVIFSCSTSKPCQDVQIGDIDLKFTGDPALGGATTKCQNVKYTFTGGAQNPPLCQRSSAPKPLPMQIVEHLQRKTIHTSRTTPTSPNARAGRRGRVDHLRVRAGETTLRFGERHLHEGVRAVVGGDVLTFVETTTFNCADLRIGFFSCDHGDE</sequence>
<comment type="caution">
    <text evidence="11">The sequence shown here is derived from an EMBL/GenBank/DDBJ whole genome shotgun (WGS) entry which is preliminary data.</text>
</comment>
<dbReference type="Pfam" id="PF01471">
    <property type="entry name" value="PG_binding_1"/>
    <property type="match status" value="1"/>
</dbReference>
<dbReference type="InterPro" id="IPR036365">
    <property type="entry name" value="PGBD-like_sf"/>
</dbReference>
<dbReference type="InterPro" id="IPR011050">
    <property type="entry name" value="Pectin_lyase_fold/virulence"/>
</dbReference>
<evidence type="ECO:0000256" key="3">
    <source>
        <dbReference type="ARBA" id="ARBA00022512"/>
    </source>
</evidence>
<evidence type="ECO:0000256" key="4">
    <source>
        <dbReference type="ARBA" id="ARBA00022525"/>
    </source>
</evidence>
<dbReference type="InterPro" id="IPR000743">
    <property type="entry name" value="Glyco_hydro_28"/>
</dbReference>
<dbReference type="InterPro" id="IPR012334">
    <property type="entry name" value="Pectin_lyas_fold"/>
</dbReference>
<evidence type="ECO:0000256" key="8">
    <source>
        <dbReference type="PROSITE-ProRule" id="PRU10052"/>
    </source>
</evidence>
<dbReference type="PANTHER" id="PTHR31375">
    <property type="match status" value="1"/>
</dbReference>
<keyword evidence="6 9" id="KW-0326">Glycosidase</keyword>
<keyword evidence="7" id="KW-0961">Cell wall biogenesis/degradation</keyword>
<gene>
    <name evidence="11" type="ORF">SASPL_132315</name>
</gene>
<evidence type="ECO:0000313" key="11">
    <source>
        <dbReference type="EMBL" id="KAG6404739.1"/>
    </source>
</evidence>
<organism evidence="11">
    <name type="scientific">Salvia splendens</name>
    <name type="common">Scarlet sage</name>
    <dbReference type="NCBI Taxonomy" id="180675"/>
    <lineage>
        <taxon>Eukaryota</taxon>
        <taxon>Viridiplantae</taxon>
        <taxon>Streptophyta</taxon>
        <taxon>Embryophyta</taxon>
        <taxon>Tracheophyta</taxon>
        <taxon>Spermatophyta</taxon>
        <taxon>Magnoliopsida</taxon>
        <taxon>eudicotyledons</taxon>
        <taxon>Gunneridae</taxon>
        <taxon>Pentapetalae</taxon>
        <taxon>asterids</taxon>
        <taxon>lamiids</taxon>
        <taxon>Lamiales</taxon>
        <taxon>Lamiaceae</taxon>
        <taxon>Nepetoideae</taxon>
        <taxon>Mentheae</taxon>
        <taxon>Salviinae</taxon>
        <taxon>Salvia</taxon>
        <taxon>Salvia subgen. Calosphace</taxon>
        <taxon>core Calosphace</taxon>
    </lineage>
</organism>
<dbReference type="InterPro" id="IPR002477">
    <property type="entry name" value="Peptidoglycan-bd-like"/>
</dbReference>
<evidence type="ECO:0000259" key="10">
    <source>
        <dbReference type="Pfam" id="PF01471"/>
    </source>
</evidence>
<dbReference type="Gene3D" id="2.160.20.10">
    <property type="entry name" value="Single-stranded right-handed beta-helix, Pectin lyase-like"/>
    <property type="match status" value="1"/>
</dbReference>
<dbReference type="GO" id="GO:0005975">
    <property type="term" value="P:carbohydrate metabolic process"/>
    <property type="evidence" value="ECO:0007669"/>
    <property type="project" value="InterPro"/>
</dbReference>
<feature type="domain" description="Peptidoglycan binding-like" evidence="10">
    <location>
        <begin position="43"/>
        <end position="94"/>
    </location>
</feature>
<dbReference type="EMBL" id="PNBA02000012">
    <property type="protein sequence ID" value="KAG6404739.1"/>
    <property type="molecule type" value="Genomic_DNA"/>
</dbReference>
<keyword evidence="4" id="KW-0964">Secreted</keyword>
<evidence type="ECO:0000256" key="5">
    <source>
        <dbReference type="ARBA" id="ARBA00022801"/>
    </source>
</evidence>
<dbReference type="GO" id="GO:0071555">
    <property type="term" value="P:cell wall organization"/>
    <property type="evidence" value="ECO:0007669"/>
    <property type="project" value="UniProtKB-KW"/>
</dbReference>
<protein>
    <recommendedName>
        <fullName evidence="10">Peptidoglycan binding-like domain-containing protein</fullName>
    </recommendedName>
</protein>
<dbReference type="Proteomes" id="UP000298416">
    <property type="component" value="Unassembled WGS sequence"/>
</dbReference>
<name>A0A8X8X2B0_SALSN</name>
<keyword evidence="3" id="KW-0134">Cell wall</keyword>
<evidence type="ECO:0000256" key="1">
    <source>
        <dbReference type="ARBA" id="ARBA00004191"/>
    </source>
</evidence>
<dbReference type="GO" id="GO:0008237">
    <property type="term" value="F:metallopeptidase activity"/>
    <property type="evidence" value="ECO:0007669"/>
    <property type="project" value="InterPro"/>
</dbReference>
<keyword evidence="5 9" id="KW-0378">Hydrolase</keyword>
<keyword evidence="12" id="KW-1185">Reference proteome</keyword>
<comment type="similarity">
    <text evidence="2 9">Belongs to the glycosyl hydrolase 28 family.</text>
</comment>
<dbReference type="SUPFAM" id="SSF51126">
    <property type="entry name" value="Pectin lyase-like"/>
    <property type="match status" value="1"/>
</dbReference>
<feature type="active site" evidence="8">
    <location>
        <position position="338"/>
    </location>
</feature>
<evidence type="ECO:0000256" key="7">
    <source>
        <dbReference type="ARBA" id="ARBA00023316"/>
    </source>
</evidence>
<dbReference type="AlphaFoldDB" id="A0A8X8X2B0"/>
<evidence type="ECO:0000256" key="2">
    <source>
        <dbReference type="ARBA" id="ARBA00008834"/>
    </source>
</evidence>
<dbReference type="InterPro" id="IPR006626">
    <property type="entry name" value="PbH1"/>
</dbReference>
<evidence type="ECO:0000256" key="6">
    <source>
        <dbReference type="ARBA" id="ARBA00023295"/>
    </source>
</evidence>
<evidence type="ECO:0000313" key="12">
    <source>
        <dbReference type="Proteomes" id="UP000298416"/>
    </source>
</evidence>
<dbReference type="InterPro" id="IPR024079">
    <property type="entry name" value="MetalloPept_cat_dom_sf"/>
</dbReference>
<dbReference type="SMART" id="SM00710">
    <property type="entry name" value="PbH1"/>
    <property type="match status" value="2"/>
</dbReference>
<evidence type="ECO:0000256" key="9">
    <source>
        <dbReference type="RuleBase" id="RU361169"/>
    </source>
</evidence>
<dbReference type="Gene3D" id="3.40.390.10">
    <property type="entry name" value="Collagenase (Catalytic Domain)"/>
    <property type="match status" value="1"/>
</dbReference>
<accession>A0A8X8X2B0</accession>
<reference evidence="11" key="2">
    <citation type="submission" date="2020-08" db="EMBL/GenBank/DDBJ databases">
        <title>Plant Genome Project.</title>
        <authorList>
            <person name="Zhang R.-G."/>
        </authorList>
    </citation>
    <scope>NUCLEOTIDE SEQUENCE</scope>
    <source>
        <strain evidence="11">Huo1</strain>
        <tissue evidence="11">Leaf</tissue>
    </source>
</reference>
<dbReference type="GO" id="GO:0004650">
    <property type="term" value="F:polygalacturonase activity"/>
    <property type="evidence" value="ECO:0007669"/>
    <property type="project" value="InterPro"/>
</dbReference>
<dbReference type="SUPFAM" id="SSF47090">
    <property type="entry name" value="PGBD-like"/>
    <property type="match status" value="1"/>
</dbReference>
<dbReference type="Pfam" id="PF00295">
    <property type="entry name" value="Glyco_hydro_28"/>
    <property type="match status" value="1"/>
</dbReference>
<proteinExistence type="inferred from homology"/>
<reference evidence="11" key="1">
    <citation type="submission" date="2018-01" db="EMBL/GenBank/DDBJ databases">
        <authorList>
            <person name="Mao J.F."/>
        </authorList>
    </citation>
    <scope>NUCLEOTIDE SEQUENCE</scope>
    <source>
        <strain evidence="11">Huo1</strain>
        <tissue evidence="11">Leaf</tissue>
    </source>
</reference>
<dbReference type="PROSITE" id="PS00502">
    <property type="entry name" value="POLYGALACTURONASE"/>
    <property type="match status" value="1"/>
</dbReference>